<keyword evidence="5" id="KW-1185">Reference proteome</keyword>
<dbReference type="PANTHER" id="PTHR22957">
    <property type="entry name" value="TBC1 DOMAIN FAMILY MEMBER GTPASE-ACTIVATING PROTEIN"/>
    <property type="match status" value="1"/>
</dbReference>
<feature type="compositionally biased region" description="Basic and acidic residues" evidence="2">
    <location>
        <begin position="107"/>
        <end position="122"/>
    </location>
</feature>
<dbReference type="PROSITE" id="PS50086">
    <property type="entry name" value="TBC_RABGAP"/>
    <property type="match status" value="1"/>
</dbReference>
<dbReference type="InterPro" id="IPR000195">
    <property type="entry name" value="Rab-GAP-TBC_dom"/>
</dbReference>
<gene>
    <name evidence="4" type="ORF">ONB1V03_LOCUS9239</name>
</gene>
<feature type="region of interest" description="Disordered" evidence="2">
    <location>
        <begin position="107"/>
        <end position="129"/>
    </location>
</feature>
<dbReference type="AlphaFoldDB" id="A0A7R9QPN3"/>
<dbReference type="FunFam" id="1.10.8.270:FF:000011">
    <property type="entry name" value="TBC1 domain family member 5"/>
    <property type="match status" value="1"/>
</dbReference>
<dbReference type="Proteomes" id="UP000728032">
    <property type="component" value="Unassembled WGS sequence"/>
</dbReference>
<evidence type="ECO:0000256" key="2">
    <source>
        <dbReference type="SAM" id="MobiDB-lite"/>
    </source>
</evidence>
<protein>
    <recommendedName>
        <fullName evidence="3">Rab-GAP TBC domain-containing protein</fullName>
    </recommendedName>
</protein>
<dbReference type="PANTHER" id="PTHR22957:SF337">
    <property type="entry name" value="TBC1 DOMAIN FAMILY MEMBER 5"/>
    <property type="match status" value="1"/>
</dbReference>
<feature type="domain" description="Rab-GAP TBC" evidence="3">
    <location>
        <begin position="58"/>
        <end position="260"/>
    </location>
</feature>
<evidence type="ECO:0000313" key="4">
    <source>
        <dbReference type="EMBL" id="CAD7652578.1"/>
    </source>
</evidence>
<dbReference type="EMBL" id="CAJPVJ010005711">
    <property type="protein sequence ID" value="CAG2169765.1"/>
    <property type="molecule type" value="Genomic_DNA"/>
</dbReference>
<evidence type="ECO:0000313" key="5">
    <source>
        <dbReference type="Proteomes" id="UP000728032"/>
    </source>
</evidence>
<name>A0A7R9QPN3_9ACAR</name>
<accession>A0A7R9QPN3</accession>
<dbReference type="OrthoDB" id="27140at2759"/>
<reference evidence="4" key="1">
    <citation type="submission" date="2020-11" db="EMBL/GenBank/DDBJ databases">
        <authorList>
            <person name="Tran Van P."/>
        </authorList>
    </citation>
    <scope>NUCLEOTIDE SEQUENCE</scope>
</reference>
<dbReference type="Pfam" id="PF00566">
    <property type="entry name" value="RabGAP-TBC"/>
    <property type="match status" value="1"/>
</dbReference>
<keyword evidence="1" id="KW-0343">GTPase activation</keyword>
<evidence type="ECO:0000259" key="3">
    <source>
        <dbReference type="PROSITE" id="PS50086"/>
    </source>
</evidence>
<dbReference type="SMART" id="SM00164">
    <property type="entry name" value="TBC"/>
    <property type="match status" value="1"/>
</dbReference>
<organism evidence="4">
    <name type="scientific">Oppiella nova</name>
    <dbReference type="NCBI Taxonomy" id="334625"/>
    <lineage>
        <taxon>Eukaryota</taxon>
        <taxon>Metazoa</taxon>
        <taxon>Ecdysozoa</taxon>
        <taxon>Arthropoda</taxon>
        <taxon>Chelicerata</taxon>
        <taxon>Arachnida</taxon>
        <taxon>Acari</taxon>
        <taxon>Acariformes</taxon>
        <taxon>Sarcoptiformes</taxon>
        <taxon>Oribatida</taxon>
        <taxon>Brachypylina</taxon>
        <taxon>Oppioidea</taxon>
        <taxon>Oppiidae</taxon>
        <taxon>Oppiella</taxon>
    </lineage>
</organism>
<dbReference type="SUPFAM" id="SSF47923">
    <property type="entry name" value="Ypt/Rab-GAP domain of gyp1p"/>
    <property type="match status" value="1"/>
</dbReference>
<proteinExistence type="predicted"/>
<dbReference type="GO" id="GO:0005096">
    <property type="term" value="F:GTPase activator activity"/>
    <property type="evidence" value="ECO:0007669"/>
    <property type="project" value="UniProtKB-KW"/>
</dbReference>
<dbReference type="Gene3D" id="1.10.8.270">
    <property type="entry name" value="putative rabgap domain of human tbc1 domain family member 14 like domains"/>
    <property type="match status" value="1"/>
</dbReference>
<sequence length="260" mass="30765">MSEEDFSLIESAEEVLIPNDRSIEDQISNNYYIEEYLSLFHAKGAVGAMRRTALQSGLRSCRFRSLCWRVFLECLPESTDERVAKVNEYRNKYESIRLKYNRDPRMAANGRGDHCPTRRTEDNPLSQETTSQWNQYFTDSELRSRITQDVIRTFPEIDFFQLPTIQEVMVNILFHYAREYPSIDYKQGMHELLAPLLFVIHCDHQTFLHAEEIGLIEEEIKVLMDPKYIEGDTYYLFCSVMERVESWYDNHSIQTKVLIK</sequence>
<dbReference type="GO" id="GO:0005737">
    <property type="term" value="C:cytoplasm"/>
    <property type="evidence" value="ECO:0007669"/>
    <property type="project" value="UniProtKB-ARBA"/>
</dbReference>
<dbReference type="EMBL" id="OC920536">
    <property type="protein sequence ID" value="CAD7652578.1"/>
    <property type="molecule type" value="Genomic_DNA"/>
</dbReference>
<evidence type="ECO:0000256" key="1">
    <source>
        <dbReference type="ARBA" id="ARBA00022468"/>
    </source>
</evidence>
<dbReference type="InterPro" id="IPR035969">
    <property type="entry name" value="Rab-GAP_TBC_sf"/>
</dbReference>